<dbReference type="GO" id="GO:0004803">
    <property type="term" value="F:transposase activity"/>
    <property type="evidence" value="ECO:0007669"/>
    <property type="project" value="InterPro"/>
</dbReference>
<dbReference type="Proteomes" id="UP000225910">
    <property type="component" value="Unassembled WGS sequence"/>
</dbReference>
<sequence length="117" mass="13915">TKLSSYRREIQEGLNTVEKWNSVTTYIFYGKNSELRSNSLEDQEVSALSLQLLQNCLIYMNTLMVQEILYDNQQYWLKKMTIEDFRGLTPLFYHHVNPYGIFKLNMDQRIPIKLQVA</sequence>
<organism evidence="2 3">
    <name type="scientific">Bacillus thuringiensis</name>
    <dbReference type="NCBI Taxonomy" id="1428"/>
    <lineage>
        <taxon>Bacteria</taxon>
        <taxon>Bacillati</taxon>
        <taxon>Bacillota</taxon>
        <taxon>Bacilli</taxon>
        <taxon>Bacillales</taxon>
        <taxon>Bacillaceae</taxon>
        <taxon>Bacillus</taxon>
        <taxon>Bacillus cereus group</taxon>
    </lineage>
</organism>
<evidence type="ECO:0000313" key="3">
    <source>
        <dbReference type="Proteomes" id="UP000225910"/>
    </source>
</evidence>
<reference evidence="2 3" key="1">
    <citation type="submission" date="2017-09" db="EMBL/GenBank/DDBJ databases">
        <title>Large-scale bioinformatics analysis of Bacillus genomes uncovers conserved roles of natural products in bacterial physiology.</title>
        <authorList>
            <consortium name="Agbiome Team Llc"/>
            <person name="Bleich R.M."/>
            <person name="Grubbs K.J."/>
            <person name="Santa Maria K.C."/>
            <person name="Allen S.E."/>
            <person name="Farag S."/>
            <person name="Shank E.A."/>
            <person name="Bowers A."/>
        </authorList>
    </citation>
    <scope>NUCLEOTIDE SEQUENCE [LARGE SCALE GENOMIC DNA]</scope>
    <source>
        <strain evidence="2 3">AFS064137</strain>
    </source>
</reference>
<dbReference type="GO" id="GO:0006313">
    <property type="term" value="P:DNA transposition"/>
    <property type="evidence" value="ECO:0007669"/>
    <property type="project" value="InterPro"/>
</dbReference>
<accession>A0A9X7G0U1</accession>
<feature type="domain" description="Tn3 transposase DDE" evidence="1">
    <location>
        <begin position="5"/>
        <end position="102"/>
    </location>
</feature>
<evidence type="ECO:0000259" key="1">
    <source>
        <dbReference type="Pfam" id="PF01526"/>
    </source>
</evidence>
<dbReference type="AlphaFoldDB" id="A0A9X7G0U1"/>
<comment type="caution">
    <text evidence="2">The sequence shown here is derived from an EMBL/GenBank/DDBJ whole genome shotgun (WGS) entry which is preliminary data.</text>
</comment>
<dbReference type="RefSeq" id="WP_141544902.1">
    <property type="nucleotide sequence ID" value="NZ_NVCU01000186.1"/>
</dbReference>
<feature type="non-terminal residue" evidence="2">
    <location>
        <position position="1"/>
    </location>
</feature>
<name>A0A9X7G0U1_BACTU</name>
<dbReference type="Pfam" id="PF01526">
    <property type="entry name" value="DDE_Tnp_Tn3"/>
    <property type="match status" value="1"/>
</dbReference>
<dbReference type="InterPro" id="IPR002513">
    <property type="entry name" value="Tn3_Tnp_DDE_dom"/>
</dbReference>
<dbReference type="EMBL" id="NVCU01000186">
    <property type="protein sequence ID" value="PFT87502.1"/>
    <property type="molecule type" value="Genomic_DNA"/>
</dbReference>
<protein>
    <submittedName>
        <fullName evidence="2">Tn3 family transposase</fullName>
    </submittedName>
</protein>
<gene>
    <name evidence="2" type="ORF">COK81_20260</name>
</gene>
<proteinExistence type="predicted"/>
<evidence type="ECO:0000313" key="2">
    <source>
        <dbReference type="EMBL" id="PFT87502.1"/>
    </source>
</evidence>